<feature type="transmembrane region" description="Helical" evidence="1">
    <location>
        <begin position="84"/>
        <end position="106"/>
    </location>
</feature>
<proteinExistence type="inferred from homology"/>
<dbReference type="PANTHER" id="PTHR16228">
    <property type="entry name" value="DIVALENT CATION TRANSPORTER SOLUTE CARRIER FAMILY 41"/>
    <property type="match status" value="1"/>
</dbReference>
<comment type="caution">
    <text evidence="1">Lacks conserved residue(s) required for the propagation of feature annotation.</text>
</comment>
<comment type="subcellular location">
    <subcellularLocation>
        <location evidence="1">Membrane</location>
        <topology evidence="1">Multi-pass membrane protein</topology>
    </subcellularLocation>
</comment>
<dbReference type="GO" id="GO:0030001">
    <property type="term" value="P:metal ion transport"/>
    <property type="evidence" value="ECO:0007669"/>
    <property type="project" value="UniProtKB-UniRule"/>
</dbReference>
<evidence type="ECO:0000313" key="3">
    <source>
        <dbReference type="Ensembl" id="ENSPMGP00000011412.1"/>
    </source>
</evidence>
<name>A0A3B4A2Z4_9GOBI</name>
<dbReference type="InterPro" id="IPR045349">
    <property type="entry name" value="SLC41A1-3"/>
</dbReference>
<evidence type="ECO:0000256" key="1">
    <source>
        <dbReference type="RuleBase" id="RU369007"/>
    </source>
</evidence>
<protein>
    <recommendedName>
        <fullName evidence="1">Solute carrier family 41 member</fullName>
    </recommendedName>
</protein>
<dbReference type="GO" id="GO:0005886">
    <property type="term" value="C:plasma membrane"/>
    <property type="evidence" value="ECO:0007669"/>
    <property type="project" value="TreeGrafter"/>
</dbReference>
<reference evidence="3" key="1">
    <citation type="submission" date="2025-08" db="UniProtKB">
        <authorList>
            <consortium name="Ensembl"/>
        </authorList>
    </citation>
    <scope>IDENTIFICATION</scope>
</reference>
<dbReference type="Proteomes" id="UP000261520">
    <property type="component" value="Unplaced"/>
</dbReference>
<dbReference type="Ensembl" id="ENSPMGT00000012179.1">
    <property type="protein sequence ID" value="ENSPMGP00000011412.1"/>
    <property type="gene ID" value="ENSPMGG00000009448.1"/>
</dbReference>
<keyword evidence="1" id="KW-0406">Ion transport</keyword>
<reference evidence="3" key="2">
    <citation type="submission" date="2025-09" db="UniProtKB">
        <authorList>
            <consortium name="Ensembl"/>
        </authorList>
    </citation>
    <scope>IDENTIFICATION</scope>
</reference>
<feature type="region of interest" description="Disordered" evidence="2">
    <location>
        <begin position="53"/>
        <end position="75"/>
    </location>
</feature>
<comment type="function">
    <text evidence="1">Acts as a magnesium transporter.</text>
</comment>
<dbReference type="GO" id="GO:0008324">
    <property type="term" value="F:monoatomic cation transmembrane transporter activity"/>
    <property type="evidence" value="ECO:0007669"/>
    <property type="project" value="UniProtKB-UniRule"/>
</dbReference>
<keyword evidence="4" id="KW-1185">Reference proteome</keyword>
<organism evidence="3 4">
    <name type="scientific">Periophthalmus magnuspinnatus</name>
    <dbReference type="NCBI Taxonomy" id="409849"/>
    <lineage>
        <taxon>Eukaryota</taxon>
        <taxon>Metazoa</taxon>
        <taxon>Chordata</taxon>
        <taxon>Craniata</taxon>
        <taxon>Vertebrata</taxon>
        <taxon>Euteleostomi</taxon>
        <taxon>Actinopterygii</taxon>
        <taxon>Neopterygii</taxon>
        <taxon>Teleostei</taxon>
        <taxon>Neoteleostei</taxon>
        <taxon>Acanthomorphata</taxon>
        <taxon>Gobiaria</taxon>
        <taxon>Gobiiformes</taxon>
        <taxon>Gobioidei</taxon>
        <taxon>Gobiidae</taxon>
        <taxon>Oxudercinae</taxon>
        <taxon>Periophthalmus</taxon>
    </lineage>
</organism>
<keyword evidence="1" id="KW-0812">Transmembrane</keyword>
<comment type="similarity">
    <text evidence="1">Belongs to the SLC41A transporter family.</text>
</comment>
<dbReference type="AlphaFoldDB" id="A0A3B4A2Z4"/>
<evidence type="ECO:0000256" key="2">
    <source>
        <dbReference type="SAM" id="MobiDB-lite"/>
    </source>
</evidence>
<sequence length="132" mass="14725">MALRPSQEEEKLLSIPRILTSVQYGSQVENGETKPSNNHFLWDYSETDSLLSNENYGGSRRRRSSHTEIDPDQSNAHGESICSMLLQILVPFILAGLGTVSAGMLLEVVQVREYKGCYYILTAVKEVLGFVT</sequence>
<keyword evidence="1" id="KW-0813">Transport</keyword>
<accession>A0A3B4A2Z4</accession>
<keyword evidence="1" id="KW-0460">Magnesium</keyword>
<dbReference type="PANTHER" id="PTHR16228:SF25">
    <property type="entry name" value="SOLUTE CARRIER FAMILY 41 MEMBER 2"/>
    <property type="match status" value="1"/>
</dbReference>
<dbReference type="GO" id="GO:0022890">
    <property type="term" value="F:inorganic cation transmembrane transporter activity"/>
    <property type="evidence" value="ECO:0007669"/>
    <property type="project" value="UniProtKB-UniRule"/>
</dbReference>
<keyword evidence="1" id="KW-0472">Membrane</keyword>
<keyword evidence="1" id="KW-1133">Transmembrane helix</keyword>
<evidence type="ECO:0000313" key="4">
    <source>
        <dbReference type="Proteomes" id="UP000261520"/>
    </source>
</evidence>